<protein>
    <submittedName>
        <fullName evidence="2">Uncharacterized protein</fullName>
    </submittedName>
</protein>
<evidence type="ECO:0000313" key="2">
    <source>
        <dbReference type="EMBL" id="GID43239.1"/>
    </source>
</evidence>
<accession>A0ABQ3W9G4</accession>
<comment type="caution">
    <text evidence="2">The sequence shown here is derived from an EMBL/GenBank/DDBJ whole genome shotgun (WGS) entry which is preliminary data.</text>
</comment>
<dbReference type="EMBL" id="BOMF01000008">
    <property type="protein sequence ID" value="GID43239.1"/>
    <property type="molecule type" value="Genomic_DNA"/>
</dbReference>
<proteinExistence type="predicted"/>
<feature type="region of interest" description="Disordered" evidence="1">
    <location>
        <begin position="37"/>
        <end position="75"/>
    </location>
</feature>
<gene>
    <name evidence="2" type="ORF">Aca07nite_05140</name>
</gene>
<feature type="compositionally biased region" description="Gly residues" evidence="1">
    <location>
        <begin position="50"/>
        <end position="60"/>
    </location>
</feature>
<reference evidence="2" key="1">
    <citation type="submission" date="2021-01" db="EMBL/GenBank/DDBJ databases">
        <title>Whole genome shotgun sequence of Actinoplanes capillaceus NBRC 16408.</title>
        <authorList>
            <person name="Komaki H."/>
            <person name="Tamura T."/>
        </authorList>
    </citation>
    <scope>NUCLEOTIDE SEQUENCE [LARGE SCALE GENOMIC DNA]</scope>
    <source>
        <strain evidence="2">NBRC 16408</strain>
    </source>
</reference>
<name>A0ABQ3W9G4_9ACTN</name>
<evidence type="ECO:0000256" key="1">
    <source>
        <dbReference type="SAM" id="MobiDB-lite"/>
    </source>
</evidence>
<sequence>MTSCWVMPIRNGPYPAGLISIRPVGVGAGGGGPKLSGGMSRVVPGEVAGDAGGGADGVGGSSVHPDSTASATVRTTSGLRLINGLPLGG</sequence>
<organism evidence="2">
    <name type="scientific">Actinoplanes campanulatus</name>
    <dbReference type="NCBI Taxonomy" id="113559"/>
    <lineage>
        <taxon>Bacteria</taxon>
        <taxon>Bacillati</taxon>
        <taxon>Actinomycetota</taxon>
        <taxon>Actinomycetes</taxon>
        <taxon>Micromonosporales</taxon>
        <taxon>Micromonosporaceae</taxon>
        <taxon>Actinoplanes</taxon>
    </lineage>
</organism>
<feature type="compositionally biased region" description="Polar residues" evidence="1">
    <location>
        <begin position="64"/>
        <end position="75"/>
    </location>
</feature>